<name>A0A2I0M4R2_COLLI</name>
<dbReference type="GO" id="GO:0005525">
    <property type="term" value="F:GTP binding"/>
    <property type="evidence" value="ECO:0007669"/>
    <property type="project" value="UniProtKB-KW"/>
</dbReference>
<dbReference type="EMBL" id="AKCR02000041">
    <property type="protein sequence ID" value="PKK24672.1"/>
    <property type="molecule type" value="Genomic_DNA"/>
</dbReference>
<protein>
    <submittedName>
        <fullName evidence="5">Uncharacterized protein</fullName>
    </submittedName>
</protein>
<dbReference type="STRING" id="8932.A0A2I0M4R2"/>
<dbReference type="SUPFAM" id="SSF52540">
    <property type="entry name" value="P-loop containing nucleoside triphosphate hydrolases"/>
    <property type="match status" value="1"/>
</dbReference>
<dbReference type="InParanoid" id="A0A2I0M4R2"/>
<evidence type="ECO:0000313" key="6">
    <source>
        <dbReference type="Proteomes" id="UP000053872"/>
    </source>
</evidence>
<feature type="region of interest" description="Disordered" evidence="4">
    <location>
        <begin position="132"/>
        <end position="214"/>
    </location>
</feature>
<evidence type="ECO:0000256" key="1">
    <source>
        <dbReference type="ARBA" id="ARBA00022741"/>
    </source>
</evidence>
<dbReference type="PANTHER" id="PTHR46090">
    <property type="entry name" value="ADP-RIBOSYLATION FACTOR-LIKE PROTEIN 13B"/>
    <property type="match status" value="1"/>
</dbReference>
<dbReference type="Pfam" id="PF00025">
    <property type="entry name" value="Arf"/>
    <property type="match status" value="1"/>
</dbReference>
<dbReference type="GO" id="GO:0097500">
    <property type="term" value="P:receptor localization to non-motile cilium"/>
    <property type="evidence" value="ECO:0007669"/>
    <property type="project" value="TreeGrafter"/>
</dbReference>
<dbReference type="Gene3D" id="3.40.50.300">
    <property type="entry name" value="P-loop containing nucleotide triphosphate hydrolases"/>
    <property type="match status" value="1"/>
</dbReference>
<dbReference type="GO" id="GO:0003924">
    <property type="term" value="F:GTPase activity"/>
    <property type="evidence" value="ECO:0007669"/>
    <property type="project" value="InterPro"/>
</dbReference>
<proteinExistence type="predicted"/>
<dbReference type="InterPro" id="IPR006689">
    <property type="entry name" value="Small_GTPase_ARF/SAR"/>
</dbReference>
<organism evidence="5 6">
    <name type="scientific">Columba livia</name>
    <name type="common">Rock dove</name>
    <dbReference type="NCBI Taxonomy" id="8932"/>
    <lineage>
        <taxon>Eukaryota</taxon>
        <taxon>Metazoa</taxon>
        <taxon>Chordata</taxon>
        <taxon>Craniata</taxon>
        <taxon>Vertebrata</taxon>
        <taxon>Euteleostomi</taxon>
        <taxon>Archelosauria</taxon>
        <taxon>Archosauria</taxon>
        <taxon>Dinosauria</taxon>
        <taxon>Saurischia</taxon>
        <taxon>Theropoda</taxon>
        <taxon>Coelurosauria</taxon>
        <taxon>Aves</taxon>
        <taxon>Neognathae</taxon>
        <taxon>Neoaves</taxon>
        <taxon>Columbimorphae</taxon>
        <taxon>Columbiformes</taxon>
        <taxon>Columbidae</taxon>
        <taxon>Columba</taxon>
    </lineage>
</organism>
<keyword evidence="1 3" id="KW-0547">Nucleotide-binding</keyword>
<reference evidence="5 6" key="1">
    <citation type="journal article" date="2013" name="Science">
        <title>Genomic diversity and evolution of the head crest in the rock pigeon.</title>
        <authorList>
            <person name="Shapiro M.D."/>
            <person name="Kronenberg Z."/>
            <person name="Li C."/>
            <person name="Domyan E.T."/>
            <person name="Pan H."/>
            <person name="Campbell M."/>
            <person name="Tan H."/>
            <person name="Huff C.D."/>
            <person name="Hu H."/>
            <person name="Vickrey A.I."/>
            <person name="Nielsen S.C."/>
            <person name="Stringham S.A."/>
            <person name="Hu H."/>
            <person name="Willerslev E."/>
            <person name="Gilbert M.T."/>
            <person name="Yandell M."/>
            <person name="Zhang G."/>
            <person name="Wang J."/>
        </authorList>
    </citation>
    <scope>NUCLEOTIDE SEQUENCE [LARGE SCALE GENOMIC DNA]</scope>
    <source>
        <tissue evidence="5">Blood</tissue>
    </source>
</reference>
<dbReference type="Proteomes" id="UP000053872">
    <property type="component" value="Unassembled WGS sequence"/>
</dbReference>
<evidence type="ECO:0000256" key="2">
    <source>
        <dbReference type="ARBA" id="ARBA00023134"/>
    </source>
</evidence>
<sequence length="214" mass="22487">MATMHSVPCLDALGPAVVSAPQGAQPFSGMLTCCCCFPGRFEVTLVDLPGSQRSRSTWRSHYSAAHGLLFILDSSDLARMEEARKVLSRVLSHPDVSGKPILLSPVPPSAAPTPVPPALPCRGCAGSSASFPPPRYRCPSRSTPLPRGSPSSLAVLSPLQGPAASPGGCRRRRRQDGGEPAVAAHPPPPRGGGHEGPWEEEEECEDQLSGVMRV</sequence>
<feature type="binding site" evidence="3">
    <location>
        <position position="50"/>
    </location>
    <ligand>
        <name>GTP</name>
        <dbReference type="ChEBI" id="CHEBI:37565"/>
    </ligand>
</feature>
<evidence type="ECO:0000313" key="5">
    <source>
        <dbReference type="EMBL" id="PKK24672.1"/>
    </source>
</evidence>
<keyword evidence="2 3" id="KW-0342">GTP-binding</keyword>
<gene>
    <name evidence="5" type="ORF">A306_00000214</name>
</gene>
<dbReference type="InterPro" id="IPR027417">
    <property type="entry name" value="P-loop_NTPase"/>
</dbReference>
<comment type="caution">
    <text evidence="5">The sequence shown here is derived from an EMBL/GenBank/DDBJ whole genome shotgun (WGS) entry which is preliminary data.</text>
</comment>
<evidence type="ECO:0000256" key="4">
    <source>
        <dbReference type="SAM" id="MobiDB-lite"/>
    </source>
</evidence>
<dbReference type="GO" id="GO:0097730">
    <property type="term" value="C:non-motile cilium"/>
    <property type="evidence" value="ECO:0007669"/>
    <property type="project" value="TreeGrafter"/>
</dbReference>
<accession>A0A2I0M4R2</accession>
<dbReference type="AlphaFoldDB" id="A0A2I0M4R2"/>
<dbReference type="GO" id="GO:0060170">
    <property type="term" value="C:ciliary membrane"/>
    <property type="evidence" value="ECO:0007669"/>
    <property type="project" value="TreeGrafter"/>
</dbReference>
<evidence type="ECO:0000256" key="3">
    <source>
        <dbReference type="PIRSR" id="PIRSR606689-1"/>
    </source>
</evidence>
<keyword evidence="6" id="KW-1185">Reference proteome</keyword>
<dbReference type="GO" id="GO:1905515">
    <property type="term" value="P:non-motile cilium assembly"/>
    <property type="evidence" value="ECO:0007669"/>
    <property type="project" value="TreeGrafter"/>
</dbReference>
<dbReference type="PANTHER" id="PTHR46090:SF4">
    <property type="entry name" value="ADP RIBOSYLATION FACTOR LIKE GTPASE 13A"/>
    <property type="match status" value="1"/>
</dbReference>
<dbReference type="InterPro" id="IPR051995">
    <property type="entry name" value="Ciliary_GTPase"/>
</dbReference>